<dbReference type="Pfam" id="PF18029">
    <property type="entry name" value="Glyoxalase_6"/>
    <property type="match status" value="1"/>
</dbReference>
<keyword evidence="3" id="KW-1185">Reference proteome</keyword>
<dbReference type="InterPro" id="IPR037523">
    <property type="entry name" value="VOC_core"/>
</dbReference>
<dbReference type="PANTHER" id="PTHR35908">
    <property type="entry name" value="HYPOTHETICAL FUSION PROTEIN"/>
    <property type="match status" value="1"/>
</dbReference>
<dbReference type="SUPFAM" id="SSF54593">
    <property type="entry name" value="Glyoxalase/Bleomycin resistance protein/Dihydroxybiphenyl dioxygenase"/>
    <property type="match status" value="1"/>
</dbReference>
<dbReference type="RefSeq" id="WP_285969414.1">
    <property type="nucleotide sequence ID" value="NZ_CP127294.1"/>
</dbReference>
<gene>
    <name evidence="2" type="ORF">QRX50_46500</name>
</gene>
<dbReference type="KEGG" id="acab:QRX50_46500"/>
<dbReference type="Gene3D" id="3.10.180.10">
    <property type="entry name" value="2,3-Dihydroxybiphenyl 1,2-Dioxygenase, domain 1"/>
    <property type="match status" value="1"/>
</dbReference>
<evidence type="ECO:0000259" key="1">
    <source>
        <dbReference type="PROSITE" id="PS51819"/>
    </source>
</evidence>
<dbReference type="InterPro" id="IPR029068">
    <property type="entry name" value="Glyas_Bleomycin-R_OHBP_Dase"/>
</dbReference>
<dbReference type="AlphaFoldDB" id="A0A9Y2IFV7"/>
<accession>A0A9Y2IFV7</accession>
<name>A0A9Y2IFV7_9PSEU</name>
<dbReference type="PANTHER" id="PTHR35908:SF1">
    <property type="entry name" value="CONSERVED PROTEIN"/>
    <property type="match status" value="1"/>
</dbReference>
<evidence type="ECO:0000313" key="3">
    <source>
        <dbReference type="Proteomes" id="UP001236014"/>
    </source>
</evidence>
<feature type="domain" description="VOC" evidence="1">
    <location>
        <begin position="4"/>
        <end position="115"/>
    </location>
</feature>
<dbReference type="Proteomes" id="UP001236014">
    <property type="component" value="Chromosome"/>
</dbReference>
<organism evidence="2 3">
    <name type="scientific">Amycolatopsis carbonis</name>
    <dbReference type="NCBI Taxonomy" id="715471"/>
    <lineage>
        <taxon>Bacteria</taxon>
        <taxon>Bacillati</taxon>
        <taxon>Actinomycetota</taxon>
        <taxon>Actinomycetes</taxon>
        <taxon>Pseudonocardiales</taxon>
        <taxon>Pseudonocardiaceae</taxon>
        <taxon>Amycolatopsis</taxon>
    </lineage>
</organism>
<dbReference type="InterPro" id="IPR041581">
    <property type="entry name" value="Glyoxalase_6"/>
</dbReference>
<protein>
    <submittedName>
        <fullName evidence="2">VOC family protein</fullName>
    </submittedName>
</protein>
<proteinExistence type="predicted"/>
<dbReference type="CDD" id="cd06587">
    <property type="entry name" value="VOC"/>
    <property type="match status" value="1"/>
</dbReference>
<dbReference type="EMBL" id="CP127294">
    <property type="protein sequence ID" value="WIX78709.1"/>
    <property type="molecule type" value="Genomic_DNA"/>
</dbReference>
<sequence>MALELGMITIDCADPRVLADFWTQALGVAVEADYGPFVMLARPGGGGPALAFQQVPEPRTVKNRVHIDFSAPDREAEVKRLVGLGASEQERHAQPGIEWTVLADPEGNVFCVAQAGAH</sequence>
<dbReference type="PROSITE" id="PS51819">
    <property type="entry name" value="VOC"/>
    <property type="match status" value="1"/>
</dbReference>
<evidence type="ECO:0000313" key="2">
    <source>
        <dbReference type="EMBL" id="WIX78709.1"/>
    </source>
</evidence>
<reference evidence="2 3" key="1">
    <citation type="submission" date="2023-06" db="EMBL/GenBank/DDBJ databases">
        <authorList>
            <person name="Oyuntsetseg B."/>
            <person name="Kim S.B."/>
        </authorList>
    </citation>
    <scope>NUCLEOTIDE SEQUENCE [LARGE SCALE GENOMIC DNA]</scope>
    <source>
        <strain evidence="2 3">2-15</strain>
    </source>
</reference>